<reference evidence="13" key="1">
    <citation type="journal article" date="2023" name="Mol. Phylogenet. Evol.">
        <title>Genome-scale phylogeny and comparative genomics of the fungal order Sordariales.</title>
        <authorList>
            <person name="Hensen N."/>
            <person name="Bonometti L."/>
            <person name="Westerberg I."/>
            <person name="Brannstrom I.O."/>
            <person name="Guillou S."/>
            <person name="Cros-Aarteil S."/>
            <person name="Calhoun S."/>
            <person name="Haridas S."/>
            <person name="Kuo A."/>
            <person name="Mondo S."/>
            <person name="Pangilinan J."/>
            <person name="Riley R."/>
            <person name="LaButti K."/>
            <person name="Andreopoulos B."/>
            <person name="Lipzen A."/>
            <person name="Chen C."/>
            <person name="Yan M."/>
            <person name="Daum C."/>
            <person name="Ng V."/>
            <person name="Clum A."/>
            <person name="Steindorff A."/>
            <person name="Ohm R.A."/>
            <person name="Martin F."/>
            <person name="Silar P."/>
            <person name="Natvig D.O."/>
            <person name="Lalanne C."/>
            <person name="Gautier V."/>
            <person name="Ament-Velasquez S.L."/>
            <person name="Kruys A."/>
            <person name="Hutchinson M.I."/>
            <person name="Powell A.J."/>
            <person name="Barry K."/>
            <person name="Miller A.N."/>
            <person name="Grigoriev I.V."/>
            <person name="Debuchy R."/>
            <person name="Gladieux P."/>
            <person name="Hiltunen Thoren M."/>
            <person name="Johannesson H."/>
        </authorList>
    </citation>
    <scope>NUCLEOTIDE SEQUENCE</scope>
    <source>
        <strain evidence="13">CBS 232.78</strain>
    </source>
</reference>
<feature type="region of interest" description="Disordered" evidence="12">
    <location>
        <begin position="217"/>
        <end position="276"/>
    </location>
</feature>
<feature type="compositionally biased region" description="Low complexity" evidence="12">
    <location>
        <begin position="1"/>
        <end position="16"/>
    </location>
</feature>
<keyword evidence="9" id="KW-0811">Translocation</keyword>
<evidence type="ECO:0000313" key="13">
    <source>
        <dbReference type="EMBL" id="KAK3390782.1"/>
    </source>
</evidence>
<dbReference type="PANTHER" id="PTHR12358">
    <property type="entry name" value="SPHINGOSINE KINASE"/>
    <property type="match status" value="1"/>
</dbReference>
<evidence type="ECO:0000256" key="2">
    <source>
        <dbReference type="ARBA" id="ARBA00006355"/>
    </source>
</evidence>
<feature type="compositionally biased region" description="Pro residues" evidence="12">
    <location>
        <begin position="217"/>
        <end position="226"/>
    </location>
</feature>
<organism evidence="13 14">
    <name type="scientific">Podospora didyma</name>
    <dbReference type="NCBI Taxonomy" id="330526"/>
    <lineage>
        <taxon>Eukaryota</taxon>
        <taxon>Fungi</taxon>
        <taxon>Dikarya</taxon>
        <taxon>Ascomycota</taxon>
        <taxon>Pezizomycotina</taxon>
        <taxon>Sordariomycetes</taxon>
        <taxon>Sordariomycetidae</taxon>
        <taxon>Sordariales</taxon>
        <taxon>Podosporaceae</taxon>
        <taxon>Podospora</taxon>
    </lineage>
</organism>
<keyword evidence="14" id="KW-1185">Reference proteome</keyword>
<evidence type="ECO:0000256" key="4">
    <source>
        <dbReference type="ARBA" id="ARBA00022448"/>
    </source>
</evidence>
<keyword evidence="10" id="KW-0496">Mitochondrion</keyword>
<dbReference type="GO" id="GO:0015031">
    <property type="term" value="P:protein transport"/>
    <property type="evidence" value="ECO:0007669"/>
    <property type="project" value="UniProtKB-KW"/>
</dbReference>
<name>A0AAE0P030_9PEZI</name>
<comment type="similarity">
    <text evidence="2">Belongs to the TIM54 family.</text>
</comment>
<sequence>MAEPTTPTTSPASTEPLPKPPKPRNQALRMLGLPALPKKLPSRNWSIFWSLTIGITGAIIYDRREKRRNIAKWRHVVEHLAKEPLPDGLAQPRKLTIYLSAPPGDGLRVAQDHYTEYVKPVLAASGLDWEFVQGRREGDVRAVAAEKVRKVRRNWEGNNEEDPNRPPTEEEIVEAIRKSRGIEDYAGIRGDVVIGRHTWKEYLRGIHEGWLGPLTPPAAPEVPAAPAPESDSSLSATSDFASEEKPAEEKPVGEKPVEEAKPKRPPQPKPYNTTNDYITESLPRLAPNEFTPVAPIREPHILGFLNTPLRMQRFFNRRKLADDIGREVAAVCLCTYREFQQLPAEEGDATEPEQKFEQQNELAWEEKDWVKTVWKEAKHSTEEGVAPEEPTERIRASPIVMDPRIATRMRRFELLPEDEERVSKIVVPETEVEGWTKGKLRNLYRWGVDKATKPKKTVPLDDADVE</sequence>
<reference evidence="13" key="2">
    <citation type="submission" date="2023-06" db="EMBL/GenBank/DDBJ databases">
        <authorList>
            <consortium name="Lawrence Berkeley National Laboratory"/>
            <person name="Haridas S."/>
            <person name="Hensen N."/>
            <person name="Bonometti L."/>
            <person name="Westerberg I."/>
            <person name="Brannstrom I.O."/>
            <person name="Guillou S."/>
            <person name="Cros-Aarteil S."/>
            <person name="Calhoun S."/>
            <person name="Kuo A."/>
            <person name="Mondo S."/>
            <person name="Pangilinan J."/>
            <person name="Riley R."/>
            <person name="LaButti K."/>
            <person name="Andreopoulos B."/>
            <person name="Lipzen A."/>
            <person name="Chen C."/>
            <person name="Yanf M."/>
            <person name="Daum C."/>
            <person name="Ng V."/>
            <person name="Clum A."/>
            <person name="Steindorff A."/>
            <person name="Ohm R."/>
            <person name="Martin F."/>
            <person name="Silar P."/>
            <person name="Natvig D."/>
            <person name="Lalanne C."/>
            <person name="Gautier V."/>
            <person name="Ament-velasquez S.L."/>
            <person name="Kruys A."/>
            <person name="Hutchinson M.I."/>
            <person name="Powell A.J."/>
            <person name="Barry K."/>
            <person name="Miller A.N."/>
            <person name="Grigoriev I.V."/>
            <person name="Debuchy R."/>
            <person name="Gladieux P."/>
            <person name="Thoren M.H."/>
            <person name="Johannesson H."/>
        </authorList>
    </citation>
    <scope>NUCLEOTIDE SEQUENCE</scope>
    <source>
        <strain evidence="13">CBS 232.78</strain>
    </source>
</reference>
<comment type="subcellular location">
    <subcellularLocation>
        <location evidence="1">Mitochondrion inner membrane</location>
        <topology evidence="1">Single-pass membrane protein</topology>
    </subcellularLocation>
</comment>
<comment type="caution">
    <text evidence="13">The sequence shown here is derived from an EMBL/GenBank/DDBJ whole genome shotgun (WGS) entry which is preliminary data.</text>
</comment>
<evidence type="ECO:0000256" key="5">
    <source>
        <dbReference type="ARBA" id="ARBA00022692"/>
    </source>
</evidence>
<evidence type="ECO:0000256" key="3">
    <source>
        <dbReference type="ARBA" id="ARBA00020796"/>
    </source>
</evidence>
<keyword evidence="6" id="KW-0999">Mitochondrion inner membrane</keyword>
<evidence type="ECO:0000256" key="12">
    <source>
        <dbReference type="SAM" id="MobiDB-lite"/>
    </source>
</evidence>
<evidence type="ECO:0000256" key="8">
    <source>
        <dbReference type="ARBA" id="ARBA00022989"/>
    </source>
</evidence>
<evidence type="ECO:0000256" key="7">
    <source>
        <dbReference type="ARBA" id="ARBA00022927"/>
    </source>
</evidence>
<dbReference type="InterPro" id="IPR021056">
    <property type="entry name" value="Mt_import_IM_translocase_Tim54"/>
</dbReference>
<evidence type="ECO:0000256" key="10">
    <source>
        <dbReference type="ARBA" id="ARBA00023128"/>
    </source>
</evidence>
<evidence type="ECO:0000256" key="6">
    <source>
        <dbReference type="ARBA" id="ARBA00022792"/>
    </source>
</evidence>
<dbReference type="AlphaFoldDB" id="A0AAE0P030"/>
<dbReference type="GO" id="GO:0005743">
    <property type="term" value="C:mitochondrial inner membrane"/>
    <property type="evidence" value="ECO:0007669"/>
    <property type="project" value="UniProtKB-SubCell"/>
</dbReference>
<feature type="region of interest" description="Disordered" evidence="12">
    <location>
        <begin position="1"/>
        <end position="25"/>
    </location>
</feature>
<keyword evidence="7" id="KW-0653">Protein transport</keyword>
<feature type="compositionally biased region" description="Basic and acidic residues" evidence="12">
    <location>
        <begin position="242"/>
        <end position="262"/>
    </location>
</feature>
<evidence type="ECO:0000313" key="14">
    <source>
        <dbReference type="Proteomes" id="UP001285441"/>
    </source>
</evidence>
<keyword evidence="4" id="KW-0813">Transport</keyword>
<keyword evidence="11" id="KW-0472">Membrane</keyword>
<dbReference type="EMBL" id="JAULSW010000002">
    <property type="protein sequence ID" value="KAK3390782.1"/>
    <property type="molecule type" value="Genomic_DNA"/>
</dbReference>
<evidence type="ECO:0000256" key="11">
    <source>
        <dbReference type="ARBA" id="ARBA00023136"/>
    </source>
</evidence>
<dbReference type="PANTHER" id="PTHR12358:SF101">
    <property type="entry name" value="MITOCHONDRIAL IMPORT INNER MEMBRANE TRANSLOCASE SUBUNIT TIM54"/>
    <property type="match status" value="1"/>
</dbReference>
<evidence type="ECO:0000256" key="1">
    <source>
        <dbReference type="ARBA" id="ARBA00004434"/>
    </source>
</evidence>
<accession>A0AAE0P030</accession>
<keyword evidence="8" id="KW-1133">Transmembrane helix</keyword>
<proteinExistence type="inferred from homology"/>
<dbReference type="Pfam" id="PF11711">
    <property type="entry name" value="Tim54"/>
    <property type="match status" value="1"/>
</dbReference>
<feature type="compositionally biased region" description="Low complexity" evidence="12">
    <location>
        <begin position="227"/>
        <end position="236"/>
    </location>
</feature>
<evidence type="ECO:0000256" key="9">
    <source>
        <dbReference type="ARBA" id="ARBA00023010"/>
    </source>
</evidence>
<dbReference type="Proteomes" id="UP001285441">
    <property type="component" value="Unassembled WGS sequence"/>
</dbReference>
<gene>
    <name evidence="13" type="ORF">B0H63DRAFT_519996</name>
</gene>
<protein>
    <recommendedName>
        <fullName evidence="3">Mitochondrial import inner membrane translocase subunit TIM54</fullName>
    </recommendedName>
</protein>
<keyword evidence="5" id="KW-0812">Transmembrane</keyword>
<dbReference type="InterPro" id="IPR050187">
    <property type="entry name" value="Lipid_Phosphate_FormReg"/>
</dbReference>